<keyword evidence="3" id="KW-1185">Reference proteome</keyword>
<dbReference type="Proteomes" id="UP001154078">
    <property type="component" value="Chromosome 8"/>
</dbReference>
<dbReference type="PANTHER" id="PTHR45786">
    <property type="entry name" value="DNA BINDING PROTEIN-LIKE"/>
    <property type="match status" value="1"/>
</dbReference>
<dbReference type="Pfam" id="PF14214">
    <property type="entry name" value="Helitron_like_N"/>
    <property type="match status" value="1"/>
</dbReference>
<gene>
    <name evidence="2" type="ORF">MELIAE_LOCUS11765</name>
</gene>
<dbReference type="AlphaFoldDB" id="A0A9P0BIK0"/>
<dbReference type="EMBL" id="OV121139">
    <property type="protein sequence ID" value="CAH0562742.1"/>
    <property type="molecule type" value="Genomic_DNA"/>
</dbReference>
<feature type="domain" description="Helitron helicase-like" evidence="1">
    <location>
        <begin position="205"/>
        <end position="255"/>
    </location>
</feature>
<proteinExistence type="predicted"/>
<sequence>MASFKTSVPQERQYEQGHWTFSVCGQIYHYTEAIPLNQERRQPIMNQYYFVDADEAIDRRANFLADRLVSREIIERIELMLRDVNPFVRSYQTMREVIDERRAQGQDIDDMIVAFVDNNRRDLRQYNLPESRSDIAAVFVGDEPPFNVDLKIYPKNVNADRELKNLNRMSDPMVYPILFSKGEYGYDTALHYRTRRNKTVTIREFYRYRMQLRRNQFSILHHADKLFQQYLVDAWCRAEANILWWYRNNQQQLRVAGK</sequence>
<organism evidence="2 3">
    <name type="scientific">Brassicogethes aeneus</name>
    <name type="common">Rape pollen beetle</name>
    <name type="synonym">Meligethes aeneus</name>
    <dbReference type="NCBI Taxonomy" id="1431903"/>
    <lineage>
        <taxon>Eukaryota</taxon>
        <taxon>Metazoa</taxon>
        <taxon>Ecdysozoa</taxon>
        <taxon>Arthropoda</taxon>
        <taxon>Hexapoda</taxon>
        <taxon>Insecta</taxon>
        <taxon>Pterygota</taxon>
        <taxon>Neoptera</taxon>
        <taxon>Endopterygota</taxon>
        <taxon>Coleoptera</taxon>
        <taxon>Polyphaga</taxon>
        <taxon>Cucujiformia</taxon>
        <taxon>Nitidulidae</taxon>
        <taxon>Meligethinae</taxon>
        <taxon>Brassicogethes</taxon>
    </lineage>
</organism>
<protein>
    <recommendedName>
        <fullName evidence="1">Helitron helicase-like domain-containing protein</fullName>
    </recommendedName>
</protein>
<evidence type="ECO:0000259" key="1">
    <source>
        <dbReference type="Pfam" id="PF14214"/>
    </source>
</evidence>
<dbReference type="OrthoDB" id="6777647at2759"/>
<dbReference type="PANTHER" id="PTHR45786:SF74">
    <property type="entry name" value="ATP-DEPENDENT DNA HELICASE"/>
    <property type="match status" value="1"/>
</dbReference>
<dbReference type="InterPro" id="IPR025476">
    <property type="entry name" value="Helitron_helicase-like"/>
</dbReference>
<reference evidence="2" key="1">
    <citation type="submission" date="2021-12" db="EMBL/GenBank/DDBJ databases">
        <authorList>
            <person name="King R."/>
        </authorList>
    </citation>
    <scope>NUCLEOTIDE SEQUENCE</scope>
</reference>
<name>A0A9P0BIK0_BRAAE</name>
<evidence type="ECO:0000313" key="3">
    <source>
        <dbReference type="Proteomes" id="UP001154078"/>
    </source>
</evidence>
<evidence type="ECO:0000313" key="2">
    <source>
        <dbReference type="EMBL" id="CAH0562742.1"/>
    </source>
</evidence>
<accession>A0A9P0BIK0</accession>